<name>A0ABD3GHG5_9MARC</name>
<feature type="coiled-coil region" evidence="1">
    <location>
        <begin position="74"/>
        <end position="101"/>
    </location>
</feature>
<feature type="coiled-coil region" evidence="1">
    <location>
        <begin position="187"/>
        <end position="214"/>
    </location>
</feature>
<reference evidence="2 3" key="1">
    <citation type="submission" date="2024-09" db="EMBL/GenBank/DDBJ databases">
        <title>Chromosome-scale assembly of Riccia sorocarpa.</title>
        <authorList>
            <person name="Paukszto L."/>
        </authorList>
    </citation>
    <scope>NUCLEOTIDE SEQUENCE [LARGE SCALE GENOMIC DNA]</scope>
    <source>
        <strain evidence="2">LP-2024</strain>
        <tissue evidence="2">Aerial parts of the thallus</tissue>
    </source>
</reference>
<dbReference type="EMBL" id="JBJQOH010000007">
    <property type="protein sequence ID" value="KAL3678046.1"/>
    <property type="molecule type" value="Genomic_DNA"/>
</dbReference>
<proteinExistence type="predicted"/>
<gene>
    <name evidence="2" type="ORF">R1sor_021002</name>
</gene>
<dbReference type="AlphaFoldDB" id="A0ABD3GHG5"/>
<evidence type="ECO:0008006" key="4">
    <source>
        <dbReference type="Google" id="ProtNLM"/>
    </source>
</evidence>
<sequence length="361" mass="41202">MAFNGPLIAKLEAWGYEKKFSAPLAELISSLDSPSLALVERLSNDLTHVTERSHDLRVKVAALSDSLNHERHRAEQFAVENEKLLQDKDELSRKLQELTDLTNNLNTGGNDEEQVQLWRAQSMHQLQELESMNGALRETLNLHSCCAPHAPRSNTPPLKGKAKGCKQRPQNVVNAADVKCKLREDEVHLWKEKHSLLEEKLRNVQKELSHIMETRQTLSAVARHAEERESAQHSPKVDVGMNTEEASNKLEAQEKESNLQGSYLEYCNVMDDLLCLFQVRLPYLKIINNLFLSRDYEKELIGLAASHLSEIDILRRQRTSNKQLREVLITDQDYLDNVMQDVLGQLELKVMNVTGAHETYL</sequence>
<dbReference type="Proteomes" id="UP001633002">
    <property type="component" value="Unassembled WGS sequence"/>
</dbReference>
<accession>A0ABD3GHG5</accession>
<evidence type="ECO:0000256" key="1">
    <source>
        <dbReference type="SAM" id="Coils"/>
    </source>
</evidence>
<organism evidence="2 3">
    <name type="scientific">Riccia sorocarpa</name>
    <dbReference type="NCBI Taxonomy" id="122646"/>
    <lineage>
        <taxon>Eukaryota</taxon>
        <taxon>Viridiplantae</taxon>
        <taxon>Streptophyta</taxon>
        <taxon>Embryophyta</taxon>
        <taxon>Marchantiophyta</taxon>
        <taxon>Marchantiopsida</taxon>
        <taxon>Marchantiidae</taxon>
        <taxon>Marchantiales</taxon>
        <taxon>Ricciaceae</taxon>
        <taxon>Riccia</taxon>
    </lineage>
</organism>
<protein>
    <recommendedName>
        <fullName evidence="4">Centrosomal protein of 70 kDa</fullName>
    </recommendedName>
</protein>
<keyword evidence="3" id="KW-1185">Reference proteome</keyword>
<keyword evidence="1" id="KW-0175">Coiled coil</keyword>
<evidence type="ECO:0000313" key="3">
    <source>
        <dbReference type="Proteomes" id="UP001633002"/>
    </source>
</evidence>
<evidence type="ECO:0000313" key="2">
    <source>
        <dbReference type="EMBL" id="KAL3678046.1"/>
    </source>
</evidence>
<comment type="caution">
    <text evidence="2">The sequence shown here is derived from an EMBL/GenBank/DDBJ whole genome shotgun (WGS) entry which is preliminary data.</text>
</comment>